<dbReference type="Proteomes" id="UP001209878">
    <property type="component" value="Unassembled WGS sequence"/>
</dbReference>
<feature type="compositionally biased region" description="Acidic residues" evidence="1">
    <location>
        <begin position="70"/>
        <end position="83"/>
    </location>
</feature>
<protein>
    <submittedName>
        <fullName evidence="2">Uncharacterized protein</fullName>
    </submittedName>
</protein>
<dbReference type="EMBL" id="JAODUO010000118">
    <property type="protein sequence ID" value="KAK2188921.1"/>
    <property type="molecule type" value="Genomic_DNA"/>
</dbReference>
<sequence length="108" mass="12287">MCLSTAVMVTCRRQCHRNSPMYNLRWQQIPRNRLFPAVPPPFTKSAPACLEVPTSGDDKNVSSSVMYPDNSEEEDDDDDDDLSDNFNFLARSGLMKKDVTEDDSHRTD</sequence>
<evidence type="ECO:0000313" key="2">
    <source>
        <dbReference type="EMBL" id="KAK2188921.1"/>
    </source>
</evidence>
<evidence type="ECO:0000313" key="3">
    <source>
        <dbReference type="Proteomes" id="UP001209878"/>
    </source>
</evidence>
<keyword evidence="3" id="KW-1185">Reference proteome</keyword>
<reference evidence="2" key="1">
    <citation type="journal article" date="2023" name="Mol. Biol. Evol.">
        <title>Third-Generation Sequencing Reveals the Adaptive Role of the Epigenome in Three Deep-Sea Polychaetes.</title>
        <authorList>
            <person name="Perez M."/>
            <person name="Aroh O."/>
            <person name="Sun Y."/>
            <person name="Lan Y."/>
            <person name="Juniper S.K."/>
            <person name="Young C.R."/>
            <person name="Angers B."/>
            <person name="Qian P.Y."/>
        </authorList>
    </citation>
    <scope>NUCLEOTIDE SEQUENCE</scope>
    <source>
        <strain evidence="2">R07B-5</strain>
    </source>
</reference>
<name>A0AAD9P6G5_RIDPI</name>
<gene>
    <name evidence="2" type="ORF">NP493_119g01054</name>
</gene>
<evidence type="ECO:0000256" key="1">
    <source>
        <dbReference type="SAM" id="MobiDB-lite"/>
    </source>
</evidence>
<dbReference type="AlphaFoldDB" id="A0AAD9P6G5"/>
<accession>A0AAD9P6G5</accession>
<feature type="region of interest" description="Disordered" evidence="1">
    <location>
        <begin position="45"/>
        <end position="85"/>
    </location>
</feature>
<comment type="caution">
    <text evidence="2">The sequence shown here is derived from an EMBL/GenBank/DDBJ whole genome shotgun (WGS) entry which is preliminary data.</text>
</comment>
<proteinExistence type="predicted"/>
<organism evidence="2 3">
    <name type="scientific">Ridgeia piscesae</name>
    <name type="common">Tubeworm</name>
    <dbReference type="NCBI Taxonomy" id="27915"/>
    <lineage>
        <taxon>Eukaryota</taxon>
        <taxon>Metazoa</taxon>
        <taxon>Spiralia</taxon>
        <taxon>Lophotrochozoa</taxon>
        <taxon>Annelida</taxon>
        <taxon>Polychaeta</taxon>
        <taxon>Sedentaria</taxon>
        <taxon>Canalipalpata</taxon>
        <taxon>Sabellida</taxon>
        <taxon>Siboglinidae</taxon>
        <taxon>Ridgeia</taxon>
    </lineage>
</organism>